<proteinExistence type="predicted"/>
<keyword evidence="2" id="KW-1185">Reference proteome</keyword>
<evidence type="ECO:0008006" key="3">
    <source>
        <dbReference type="Google" id="ProtNLM"/>
    </source>
</evidence>
<organism evidence="1 2">
    <name type="scientific">Pseudooceanicola marinus</name>
    <dbReference type="NCBI Taxonomy" id="396013"/>
    <lineage>
        <taxon>Bacteria</taxon>
        <taxon>Pseudomonadati</taxon>
        <taxon>Pseudomonadota</taxon>
        <taxon>Alphaproteobacteria</taxon>
        <taxon>Rhodobacterales</taxon>
        <taxon>Paracoccaceae</taxon>
        <taxon>Pseudooceanicola</taxon>
    </lineage>
</organism>
<reference evidence="2" key="1">
    <citation type="submission" date="2017-03" db="EMBL/GenBank/DDBJ databases">
        <authorList>
            <person name="Rodrigo-Torres L."/>
            <person name="Arahal R.D."/>
            <person name="Lucena T."/>
        </authorList>
    </citation>
    <scope>NUCLEOTIDE SEQUENCE [LARGE SCALE GENOMIC DNA]</scope>
    <source>
        <strain evidence="2">CECT 7751</strain>
    </source>
</reference>
<accession>A0A1X6Y5U0</accession>
<dbReference type="InterPro" id="IPR015001">
    <property type="entry name" value="DUF1850"/>
</dbReference>
<gene>
    <name evidence="1" type="ORF">PSM7751_00181</name>
</gene>
<evidence type="ECO:0000313" key="1">
    <source>
        <dbReference type="EMBL" id="SLN11834.1"/>
    </source>
</evidence>
<dbReference type="Proteomes" id="UP000193963">
    <property type="component" value="Unassembled WGS sequence"/>
</dbReference>
<sequence length="168" mass="18316">MLRRGLLRRPGGASLLALLVLSIGSGVSLAAEPSHFLCLSETRGTQALVKRVPLGPDATFALSFIHSVSRTPVTDYYRVEQGRILQTREEFMAHGAGLPSIANDMDATGWRHENGHFILDMHRYTGPIPLRIQAQFENTLHTADTELTLATLGISALTLAPCDEETLP</sequence>
<dbReference type="RefSeq" id="WP_085886114.1">
    <property type="nucleotide sequence ID" value="NZ_FWFN01000001.1"/>
</dbReference>
<name>A0A1X6Y5U0_9RHOB</name>
<dbReference type="Pfam" id="PF08905">
    <property type="entry name" value="DUF1850"/>
    <property type="match status" value="1"/>
</dbReference>
<dbReference type="AlphaFoldDB" id="A0A1X6Y5U0"/>
<evidence type="ECO:0000313" key="2">
    <source>
        <dbReference type="Proteomes" id="UP000193963"/>
    </source>
</evidence>
<protein>
    <recommendedName>
        <fullName evidence="3">DUF1850 domain-containing protein</fullName>
    </recommendedName>
</protein>
<dbReference type="EMBL" id="FWFN01000001">
    <property type="protein sequence ID" value="SLN11834.1"/>
    <property type="molecule type" value="Genomic_DNA"/>
</dbReference>
<dbReference type="OrthoDB" id="5420152at2"/>